<keyword evidence="2" id="KW-0238">DNA-binding</keyword>
<accession>A0AAN8VZT9</accession>
<feature type="domain" description="NAC" evidence="5">
    <location>
        <begin position="11"/>
        <end position="76"/>
    </location>
</feature>
<organism evidence="6 7">
    <name type="scientific">Dillenia turbinata</name>
    <dbReference type="NCBI Taxonomy" id="194707"/>
    <lineage>
        <taxon>Eukaryota</taxon>
        <taxon>Viridiplantae</taxon>
        <taxon>Streptophyta</taxon>
        <taxon>Embryophyta</taxon>
        <taxon>Tracheophyta</taxon>
        <taxon>Spermatophyta</taxon>
        <taxon>Magnoliopsida</taxon>
        <taxon>eudicotyledons</taxon>
        <taxon>Gunneridae</taxon>
        <taxon>Pentapetalae</taxon>
        <taxon>Dilleniales</taxon>
        <taxon>Dilleniaceae</taxon>
        <taxon>Dillenia</taxon>
    </lineage>
</organism>
<dbReference type="Gene3D" id="2.170.150.80">
    <property type="entry name" value="NAC domain"/>
    <property type="match status" value="1"/>
</dbReference>
<dbReference type="SUPFAM" id="SSF101941">
    <property type="entry name" value="NAC domain"/>
    <property type="match status" value="1"/>
</dbReference>
<sequence>MERPPNSSIQLPPVFRFHPADKELVVHYLRNKVFPAPIPASIIVELDLYKYKPWELQKKSLFGENEWFFFTPRDRK</sequence>
<dbReference type="PANTHER" id="PTHR31719">
    <property type="entry name" value="NAC TRANSCRIPTION FACTOR 56"/>
    <property type="match status" value="1"/>
</dbReference>
<dbReference type="PROSITE" id="PS51005">
    <property type="entry name" value="NAC"/>
    <property type="match status" value="1"/>
</dbReference>
<dbReference type="PANTHER" id="PTHR31719:SF121">
    <property type="entry name" value="NAC TRANSCRIPTION FACTOR-LIKE PROTEIN"/>
    <property type="match status" value="1"/>
</dbReference>
<gene>
    <name evidence="6" type="ORF">RJ641_028212</name>
</gene>
<evidence type="ECO:0000313" key="6">
    <source>
        <dbReference type="EMBL" id="KAK6942835.1"/>
    </source>
</evidence>
<dbReference type="AlphaFoldDB" id="A0AAN8VZT9"/>
<evidence type="ECO:0000256" key="2">
    <source>
        <dbReference type="ARBA" id="ARBA00023125"/>
    </source>
</evidence>
<proteinExistence type="predicted"/>
<dbReference type="EMBL" id="JBAMMX010000004">
    <property type="protein sequence ID" value="KAK6942835.1"/>
    <property type="molecule type" value="Genomic_DNA"/>
</dbReference>
<evidence type="ECO:0000256" key="1">
    <source>
        <dbReference type="ARBA" id="ARBA00023015"/>
    </source>
</evidence>
<keyword evidence="1" id="KW-0805">Transcription regulation</keyword>
<evidence type="ECO:0000313" key="7">
    <source>
        <dbReference type="Proteomes" id="UP001370490"/>
    </source>
</evidence>
<dbReference type="GO" id="GO:0003677">
    <property type="term" value="F:DNA binding"/>
    <property type="evidence" value="ECO:0007669"/>
    <property type="project" value="UniProtKB-KW"/>
</dbReference>
<keyword evidence="4" id="KW-0539">Nucleus</keyword>
<dbReference type="GO" id="GO:0006355">
    <property type="term" value="P:regulation of DNA-templated transcription"/>
    <property type="evidence" value="ECO:0007669"/>
    <property type="project" value="InterPro"/>
</dbReference>
<keyword evidence="7" id="KW-1185">Reference proteome</keyword>
<protein>
    <submittedName>
        <fullName evidence="6">NAC domain</fullName>
    </submittedName>
</protein>
<evidence type="ECO:0000259" key="5">
    <source>
        <dbReference type="PROSITE" id="PS51005"/>
    </source>
</evidence>
<evidence type="ECO:0000256" key="3">
    <source>
        <dbReference type="ARBA" id="ARBA00023163"/>
    </source>
</evidence>
<dbReference type="InterPro" id="IPR003441">
    <property type="entry name" value="NAC-dom"/>
</dbReference>
<dbReference type="Pfam" id="PF02365">
    <property type="entry name" value="NAM"/>
    <property type="match status" value="1"/>
</dbReference>
<dbReference type="InterPro" id="IPR036093">
    <property type="entry name" value="NAC_dom_sf"/>
</dbReference>
<comment type="caution">
    <text evidence="6">The sequence shown here is derived from an EMBL/GenBank/DDBJ whole genome shotgun (WGS) entry which is preliminary data.</text>
</comment>
<dbReference type="Proteomes" id="UP001370490">
    <property type="component" value="Unassembled WGS sequence"/>
</dbReference>
<name>A0AAN8VZT9_9MAGN</name>
<keyword evidence="3" id="KW-0804">Transcription</keyword>
<reference evidence="6 7" key="1">
    <citation type="submission" date="2023-12" db="EMBL/GenBank/DDBJ databases">
        <title>A high-quality genome assembly for Dillenia turbinata (Dilleniales).</title>
        <authorList>
            <person name="Chanderbali A."/>
        </authorList>
    </citation>
    <scope>NUCLEOTIDE SEQUENCE [LARGE SCALE GENOMIC DNA]</scope>
    <source>
        <strain evidence="6">LSX21</strain>
        <tissue evidence="6">Leaf</tissue>
    </source>
</reference>
<evidence type="ECO:0000256" key="4">
    <source>
        <dbReference type="ARBA" id="ARBA00023242"/>
    </source>
</evidence>